<dbReference type="GO" id="GO:0004499">
    <property type="term" value="F:N,N-dimethylaniline monooxygenase activity"/>
    <property type="evidence" value="ECO:0007669"/>
    <property type="project" value="InterPro"/>
</dbReference>
<dbReference type="SUPFAM" id="SSF51905">
    <property type="entry name" value="FAD/NAD(P)-binding domain"/>
    <property type="match status" value="2"/>
</dbReference>
<dbReference type="PANTHER" id="PTHR43539:SF68">
    <property type="entry name" value="FLAVIN-BINDING MONOOXYGENASE-LIKE PROTEIN (AFU_ORTHOLOGUE AFUA_4G09220)"/>
    <property type="match status" value="1"/>
</dbReference>
<dbReference type="InterPro" id="IPR050982">
    <property type="entry name" value="Auxin_biosynth/cation_transpt"/>
</dbReference>
<dbReference type="OrthoDB" id="74360at2759"/>
<dbReference type="InterPro" id="IPR036188">
    <property type="entry name" value="FAD/NAD-bd_sf"/>
</dbReference>
<sequence length="609" mass="66799">MIDWPEHQLPTLDRLGVTDPGNISALDTARSWFSAFSDAIQSHNATAATDLFLDGGFWKDILALTWDLRTIGGRSGIQNLLNARLAATGITALHLSEDGLRAPELQRPYPDLVLLRLHFTFETKVGRGSGVCTLVPVSVSDSGSARVWKAYTVLTCLDGLQDFPEKVGHLRNQKPDHGTWETKRTKENEFPNNDPTVVVVGAGHVGLEIAARLKYLGIPALIIEKTPRVGDVWRTRYKALCLHDPVWYCETPYLGFPSSWPVYTPAPKLADWLEGYAHFLELNVWTASNISGTAWDDTTKTWTVDVDHGGKEKRKLTAKHLVFATGFGGKPVVPNVTGKEIFKGKVVHSSHYTSAADYVGKKAVVVGACNSGHDICQDFYNHGVDVTMYQRSSTFVINVESAKLLRSDFKEGYPVDLADIYAAAYPNAAVRGFHQRLAPHVANTLDKTIIDGLATTEFKTNLGPGNAGIVPLLYARAGGYYLNIGTSQHIIEGHIKVKNGSAIESYTETGLRFADGTELEADVVVFATGYGDPRDAMYDICPPEAAKKVGPVWGFDKEGQVSGIWRPSGHEGIWFGIGNLAMARFHSLHLAMQIKGLEEGLYKMEELAF</sequence>
<dbReference type="EMBL" id="JH711576">
    <property type="protein sequence ID" value="EIW83441.1"/>
    <property type="molecule type" value="Genomic_DNA"/>
</dbReference>
<evidence type="ECO:0000256" key="1">
    <source>
        <dbReference type="ARBA" id="ARBA00022630"/>
    </source>
</evidence>
<keyword evidence="3" id="KW-0560">Oxidoreductase</keyword>
<dbReference type="GeneID" id="19200905"/>
<reference evidence="5" key="1">
    <citation type="journal article" date="2012" name="Science">
        <title>The Paleozoic origin of enzymatic lignin decomposition reconstructed from 31 fungal genomes.</title>
        <authorList>
            <person name="Floudas D."/>
            <person name="Binder M."/>
            <person name="Riley R."/>
            <person name="Barry K."/>
            <person name="Blanchette R.A."/>
            <person name="Henrissat B."/>
            <person name="Martinez A.T."/>
            <person name="Otillar R."/>
            <person name="Spatafora J.W."/>
            <person name="Yadav J.S."/>
            <person name="Aerts A."/>
            <person name="Benoit I."/>
            <person name="Boyd A."/>
            <person name="Carlson A."/>
            <person name="Copeland A."/>
            <person name="Coutinho P.M."/>
            <person name="de Vries R.P."/>
            <person name="Ferreira P."/>
            <person name="Findley K."/>
            <person name="Foster B."/>
            <person name="Gaskell J."/>
            <person name="Glotzer D."/>
            <person name="Gorecki P."/>
            <person name="Heitman J."/>
            <person name="Hesse C."/>
            <person name="Hori C."/>
            <person name="Igarashi K."/>
            <person name="Jurgens J.A."/>
            <person name="Kallen N."/>
            <person name="Kersten P."/>
            <person name="Kohler A."/>
            <person name="Kuees U."/>
            <person name="Kumar T.K.A."/>
            <person name="Kuo A."/>
            <person name="LaButti K."/>
            <person name="Larrondo L.F."/>
            <person name="Lindquist E."/>
            <person name="Ling A."/>
            <person name="Lombard V."/>
            <person name="Lucas S."/>
            <person name="Lundell T."/>
            <person name="Martin R."/>
            <person name="McLaughlin D.J."/>
            <person name="Morgenstern I."/>
            <person name="Morin E."/>
            <person name="Murat C."/>
            <person name="Nagy L.G."/>
            <person name="Nolan M."/>
            <person name="Ohm R.A."/>
            <person name="Patyshakuliyeva A."/>
            <person name="Rokas A."/>
            <person name="Ruiz-Duenas F.J."/>
            <person name="Sabat G."/>
            <person name="Salamov A."/>
            <person name="Samejima M."/>
            <person name="Schmutz J."/>
            <person name="Slot J.C."/>
            <person name="St John F."/>
            <person name="Stenlid J."/>
            <person name="Sun H."/>
            <person name="Sun S."/>
            <person name="Syed K."/>
            <person name="Tsang A."/>
            <person name="Wiebenga A."/>
            <person name="Young D."/>
            <person name="Pisabarro A."/>
            <person name="Eastwood D.C."/>
            <person name="Martin F."/>
            <person name="Cullen D."/>
            <person name="Grigoriev I.V."/>
            <person name="Hibbett D.S."/>
        </authorList>
    </citation>
    <scope>NUCLEOTIDE SEQUENCE [LARGE SCALE GENOMIC DNA]</scope>
    <source>
        <strain evidence="5">RWD-64-598 SS2</strain>
    </source>
</reference>
<accession>A0A5M3MXS9</accession>
<dbReference type="AlphaFoldDB" id="A0A5M3MXS9"/>
<dbReference type="GO" id="GO:0050660">
    <property type="term" value="F:flavin adenine dinucleotide binding"/>
    <property type="evidence" value="ECO:0007669"/>
    <property type="project" value="InterPro"/>
</dbReference>
<dbReference type="OMA" id="QGKRICH"/>
<dbReference type="PANTHER" id="PTHR43539">
    <property type="entry name" value="FLAVIN-BINDING MONOOXYGENASE-LIKE PROTEIN (AFU_ORTHOLOGUE AFUA_4G09220)"/>
    <property type="match status" value="1"/>
</dbReference>
<organism evidence="4 5">
    <name type="scientific">Coniophora puteana (strain RWD-64-598)</name>
    <name type="common">Brown rot fungus</name>
    <dbReference type="NCBI Taxonomy" id="741705"/>
    <lineage>
        <taxon>Eukaryota</taxon>
        <taxon>Fungi</taxon>
        <taxon>Dikarya</taxon>
        <taxon>Basidiomycota</taxon>
        <taxon>Agaricomycotina</taxon>
        <taxon>Agaricomycetes</taxon>
        <taxon>Agaricomycetidae</taxon>
        <taxon>Boletales</taxon>
        <taxon>Coniophorineae</taxon>
        <taxon>Coniophoraceae</taxon>
        <taxon>Coniophora</taxon>
    </lineage>
</organism>
<evidence type="ECO:0000313" key="4">
    <source>
        <dbReference type="EMBL" id="EIW83441.1"/>
    </source>
</evidence>
<dbReference type="RefSeq" id="XP_007767202.1">
    <property type="nucleotide sequence ID" value="XM_007769012.1"/>
</dbReference>
<protein>
    <submittedName>
        <fullName evidence="4">FAD/NAD(P)-binding domain-containing protein</fullName>
    </submittedName>
</protein>
<gene>
    <name evidence="4" type="ORF">CONPUDRAFT_136454</name>
</gene>
<dbReference type="InterPro" id="IPR020946">
    <property type="entry name" value="Flavin_mOase-like"/>
</dbReference>
<comment type="caution">
    <text evidence="4">The sequence shown here is derived from an EMBL/GenBank/DDBJ whole genome shotgun (WGS) entry which is preliminary data.</text>
</comment>
<evidence type="ECO:0000256" key="2">
    <source>
        <dbReference type="ARBA" id="ARBA00022827"/>
    </source>
</evidence>
<evidence type="ECO:0000313" key="5">
    <source>
        <dbReference type="Proteomes" id="UP000053558"/>
    </source>
</evidence>
<dbReference type="Proteomes" id="UP000053558">
    <property type="component" value="Unassembled WGS sequence"/>
</dbReference>
<name>A0A5M3MXS9_CONPW</name>
<dbReference type="KEGG" id="cput:CONPUDRAFT_136454"/>
<keyword evidence="1" id="KW-0285">Flavoprotein</keyword>
<evidence type="ECO:0000256" key="3">
    <source>
        <dbReference type="ARBA" id="ARBA00023002"/>
    </source>
</evidence>
<keyword evidence="2" id="KW-0274">FAD</keyword>
<dbReference type="Pfam" id="PF00743">
    <property type="entry name" value="FMO-like"/>
    <property type="match status" value="1"/>
</dbReference>
<dbReference type="Gene3D" id="3.50.50.60">
    <property type="entry name" value="FAD/NAD(P)-binding domain"/>
    <property type="match status" value="2"/>
</dbReference>
<keyword evidence="5" id="KW-1185">Reference proteome</keyword>
<dbReference type="GO" id="GO:0050661">
    <property type="term" value="F:NADP binding"/>
    <property type="evidence" value="ECO:0007669"/>
    <property type="project" value="InterPro"/>
</dbReference>
<proteinExistence type="predicted"/>